<evidence type="ECO:0000313" key="1">
    <source>
        <dbReference type="EMBL" id="MFD2829695.1"/>
    </source>
</evidence>
<accession>A0ABW5WTF6</accession>
<dbReference type="InterPro" id="IPR038231">
    <property type="entry name" value="MepB-like_sf"/>
</dbReference>
<sequence>MKSILLTKQLLKNMNELELTDLALENQNRPYEGASFWVNNIHFRSRMAKLTPKKPGYFVTLWEKGSDGKNQPFKYEECPDKIIISIIDGNLNGQFIFNKDILLEKGVLRSEDTEGKMAVRVYPSWISDLNPSASKTKEWQNEYFVDLTDECPQERIKELYLS</sequence>
<proteinExistence type="predicted"/>
<comment type="caution">
    <text evidence="1">The sequence shown here is derived from an EMBL/GenBank/DDBJ whole genome shotgun (WGS) entry which is preliminary data.</text>
</comment>
<reference evidence="2" key="1">
    <citation type="journal article" date="2019" name="Int. J. Syst. Evol. Microbiol.">
        <title>The Global Catalogue of Microorganisms (GCM) 10K type strain sequencing project: providing services to taxonomists for standard genome sequencing and annotation.</title>
        <authorList>
            <consortium name="The Broad Institute Genomics Platform"/>
            <consortium name="The Broad Institute Genome Sequencing Center for Infectious Disease"/>
            <person name="Wu L."/>
            <person name="Ma J."/>
        </authorList>
    </citation>
    <scope>NUCLEOTIDE SEQUENCE [LARGE SCALE GENOMIC DNA]</scope>
    <source>
        <strain evidence="2">KCTC 33575</strain>
    </source>
</reference>
<name>A0ABW5WTF6_9STAP</name>
<gene>
    <name evidence="1" type="ORF">ACFSX4_04385</name>
</gene>
<dbReference type="EMBL" id="JBHUOQ010000001">
    <property type="protein sequence ID" value="MFD2829695.1"/>
    <property type="molecule type" value="Genomic_DNA"/>
</dbReference>
<dbReference type="PIRSF" id="PIRSF032285">
    <property type="entry name" value="UCP032285"/>
    <property type="match status" value="1"/>
</dbReference>
<dbReference type="Gene3D" id="3.40.1350.140">
    <property type="entry name" value="MepB-like"/>
    <property type="match status" value="1"/>
</dbReference>
<protein>
    <submittedName>
        <fullName evidence="1">MepB family protein</fullName>
    </submittedName>
</protein>
<dbReference type="Pfam" id="PF08877">
    <property type="entry name" value="MepB-like"/>
    <property type="match status" value="1"/>
</dbReference>
<keyword evidence="2" id="KW-1185">Reference proteome</keyword>
<dbReference type="InterPro" id="IPR011235">
    <property type="entry name" value="MepB-like"/>
</dbReference>
<organism evidence="1 2">
    <name type="scientific">Corticicoccus populi</name>
    <dbReference type="NCBI Taxonomy" id="1812821"/>
    <lineage>
        <taxon>Bacteria</taxon>
        <taxon>Bacillati</taxon>
        <taxon>Bacillota</taxon>
        <taxon>Bacilli</taxon>
        <taxon>Bacillales</taxon>
        <taxon>Staphylococcaceae</taxon>
        <taxon>Corticicoccus</taxon>
    </lineage>
</organism>
<dbReference type="RefSeq" id="WP_377771927.1">
    <property type="nucleotide sequence ID" value="NZ_JBHUOQ010000001.1"/>
</dbReference>
<dbReference type="Proteomes" id="UP001597519">
    <property type="component" value="Unassembled WGS sequence"/>
</dbReference>
<evidence type="ECO:0000313" key="2">
    <source>
        <dbReference type="Proteomes" id="UP001597519"/>
    </source>
</evidence>